<evidence type="ECO:0000313" key="3">
    <source>
        <dbReference type="EnsemblPlants" id="Pp3c20_12319V3.1"/>
    </source>
</evidence>
<evidence type="ECO:0000256" key="1">
    <source>
        <dbReference type="SAM" id="MobiDB-lite"/>
    </source>
</evidence>
<gene>
    <name evidence="2" type="ORF">PHYPA_025056</name>
</gene>
<dbReference type="Proteomes" id="UP000006727">
    <property type="component" value="Chromosome 20"/>
</dbReference>
<organism evidence="2">
    <name type="scientific">Physcomitrium patens</name>
    <name type="common">Spreading-leaved earth moss</name>
    <name type="synonym">Physcomitrella patens</name>
    <dbReference type="NCBI Taxonomy" id="3218"/>
    <lineage>
        <taxon>Eukaryota</taxon>
        <taxon>Viridiplantae</taxon>
        <taxon>Streptophyta</taxon>
        <taxon>Embryophyta</taxon>
        <taxon>Bryophyta</taxon>
        <taxon>Bryophytina</taxon>
        <taxon>Bryopsida</taxon>
        <taxon>Funariidae</taxon>
        <taxon>Funariales</taxon>
        <taxon>Funariaceae</taxon>
        <taxon>Physcomitrium</taxon>
    </lineage>
</organism>
<reference evidence="2 4" key="1">
    <citation type="journal article" date="2008" name="Science">
        <title>The Physcomitrella genome reveals evolutionary insights into the conquest of land by plants.</title>
        <authorList>
            <person name="Rensing S."/>
            <person name="Lang D."/>
            <person name="Zimmer A."/>
            <person name="Terry A."/>
            <person name="Salamov A."/>
            <person name="Shapiro H."/>
            <person name="Nishiyama T."/>
            <person name="Perroud P.-F."/>
            <person name="Lindquist E."/>
            <person name="Kamisugi Y."/>
            <person name="Tanahashi T."/>
            <person name="Sakakibara K."/>
            <person name="Fujita T."/>
            <person name="Oishi K."/>
            <person name="Shin-I T."/>
            <person name="Kuroki Y."/>
            <person name="Toyoda A."/>
            <person name="Suzuki Y."/>
            <person name="Hashimoto A."/>
            <person name="Yamaguchi K."/>
            <person name="Sugano A."/>
            <person name="Kohara Y."/>
            <person name="Fujiyama A."/>
            <person name="Anterola A."/>
            <person name="Aoki S."/>
            <person name="Ashton N."/>
            <person name="Barbazuk W.B."/>
            <person name="Barker E."/>
            <person name="Bennetzen J."/>
            <person name="Bezanilla M."/>
            <person name="Blankenship R."/>
            <person name="Cho S.H."/>
            <person name="Dutcher S."/>
            <person name="Estelle M."/>
            <person name="Fawcett J.A."/>
            <person name="Gundlach H."/>
            <person name="Hanada K."/>
            <person name="Heyl A."/>
            <person name="Hicks K.A."/>
            <person name="Hugh J."/>
            <person name="Lohr M."/>
            <person name="Mayer K."/>
            <person name="Melkozernov A."/>
            <person name="Murata T."/>
            <person name="Nelson D."/>
            <person name="Pils B."/>
            <person name="Prigge M."/>
            <person name="Reiss B."/>
            <person name="Renner T."/>
            <person name="Rombauts S."/>
            <person name="Rushton P."/>
            <person name="Sanderfoot A."/>
            <person name="Schween G."/>
            <person name="Shiu S.-H."/>
            <person name="Stueber K."/>
            <person name="Theodoulou F.L."/>
            <person name="Tu H."/>
            <person name="Van de Peer Y."/>
            <person name="Verrier P.J."/>
            <person name="Waters E."/>
            <person name="Wood A."/>
            <person name="Yang L."/>
            <person name="Cove D."/>
            <person name="Cuming A."/>
            <person name="Hasebe M."/>
            <person name="Lucas S."/>
            <person name="Mishler D.B."/>
            <person name="Reski R."/>
            <person name="Grigoriev I."/>
            <person name="Quatrano R.S."/>
            <person name="Boore J.L."/>
        </authorList>
    </citation>
    <scope>NUCLEOTIDE SEQUENCE [LARGE SCALE GENOMIC DNA]</scope>
    <source>
        <strain evidence="3 4">cv. Gransden 2004</strain>
    </source>
</reference>
<dbReference type="InParanoid" id="A9T503"/>
<reference evidence="2 4" key="2">
    <citation type="journal article" date="2018" name="Plant J.">
        <title>The Physcomitrella patens chromosome-scale assembly reveals moss genome structure and evolution.</title>
        <authorList>
            <person name="Lang D."/>
            <person name="Ullrich K.K."/>
            <person name="Murat F."/>
            <person name="Fuchs J."/>
            <person name="Jenkins J."/>
            <person name="Haas F.B."/>
            <person name="Piednoel M."/>
            <person name="Gundlach H."/>
            <person name="Van Bel M."/>
            <person name="Meyberg R."/>
            <person name="Vives C."/>
            <person name="Morata J."/>
            <person name="Symeonidi A."/>
            <person name="Hiss M."/>
            <person name="Muchero W."/>
            <person name="Kamisugi Y."/>
            <person name="Saleh O."/>
            <person name="Blanc G."/>
            <person name="Decker E.L."/>
            <person name="van Gessel N."/>
            <person name="Grimwood J."/>
            <person name="Hayes R.D."/>
            <person name="Graham S.W."/>
            <person name="Gunter L.E."/>
            <person name="McDaniel S.F."/>
            <person name="Hoernstein S.N.W."/>
            <person name="Larsson A."/>
            <person name="Li F.W."/>
            <person name="Perroud P.F."/>
            <person name="Phillips J."/>
            <person name="Ranjan P."/>
            <person name="Rokshar D.S."/>
            <person name="Rothfels C.J."/>
            <person name="Schneider L."/>
            <person name="Shu S."/>
            <person name="Stevenson D.W."/>
            <person name="Thummler F."/>
            <person name="Tillich M."/>
            <person name="Villarreal Aguilar J.C."/>
            <person name="Widiez T."/>
            <person name="Wong G.K."/>
            <person name="Wymore A."/>
            <person name="Zhang Y."/>
            <person name="Zimmer A.D."/>
            <person name="Quatrano R.S."/>
            <person name="Mayer K.F.X."/>
            <person name="Goodstein D."/>
            <person name="Casacuberta J.M."/>
            <person name="Vandepoele K."/>
            <person name="Reski R."/>
            <person name="Cuming A.C."/>
            <person name="Tuskan G.A."/>
            <person name="Maumus F."/>
            <person name="Salse J."/>
            <person name="Schmutz J."/>
            <person name="Rensing S.A."/>
        </authorList>
    </citation>
    <scope>NUCLEOTIDE SEQUENCE [LARGE SCALE GENOMIC DNA]</scope>
    <source>
        <strain evidence="3 4">cv. Gransden 2004</strain>
    </source>
</reference>
<name>A9T503_PHYPA</name>
<accession>A9T503</accession>
<dbReference type="AlphaFoldDB" id="A9T503"/>
<proteinExistence type="predicted"/>
<keyword evidence="4" id="KW-1185">Reference proteome</keyword>
<dbReference type="EnsemblPlants" id="Pp3c20_12319V3.1">
    <property type="protein sequence ID" value="Pp3c20_12319V3.1"/>
    <property type="gene ID" value="Pp3c20_12319"/>
</dbReference>
<feature type="region of interest" description="Disordered" evidence="1">
    <location>
        <begin position="157"/>
        <end position="176"/>
    </location>
</feature>
<sequence length="176" mass="19632">MKAEVKAAHEGSLVHNLNSNNFLFSGGADLVSVHQESYLTQKIAVIFARASSCCLVYIILSSKHDYALQLVRIWDPESLASIRQPMQLHAAGARSLYALTSSSMPSPAETIVNSTIWLVSGDAHGYSKHEPTQFDCADQAYCLASENHLEHYIRSTENHHNNLGTKKRKNHRITYH</sequence>
<evidence type="ECO:0000313" key="4">
    <source>
        <dbReference type="Proteomes" id="UP000006727"/>
    </source>
</evidence>
<protein>
    <submittedName>
        <fullName evidence="2 3">Uncharacterized protein</fullName>
    </submittedName>
</protein>
<reference evidence="3" key="3">
    <citation type="submission" date="2020-12" db="UniProtKB">
        <authorList>
            <consortium name="EnsemblPlants"/>
        </authorList>
    </citation>
    <scope>IDENTIFICATION</scope>
</reference>
<dbReference type="Gramene" id="Pp3c20_12319V3.1">
    <property type="protein sequence ID" value="Pp3c20_12319V3.1"/>
    <property type="gene ID" value="Pp3c20_12319"/>
</dbReference>
<feature type="compositionally biased region" description="Basic residues" evidence="1">
    <location>
        <begin position="165"/>
        <end position="176"/>
    </location>
</feature>
<evidence type="ECO:0000313" key="2">
    <source>
        <dbReference type="EMBL" id="PNR33113.1"/>
    </source>
</evidence>
<dbReference type="EMBL" id="ABEU02000020">
    <property type="protein sequence ID" value="PNR33113.1"/>
    <property type="molecule type" value="Genomic_DNA"/>
</dbReference>